<evidence type="ECO:0000256" key="1">
    <source>
        <dbReference type="ARBA" id="ARBA00004651"/>
    </source>
</evidence>
<dbReference type="RefSeq" id="WP_133394421.1">
    <property type="nucleotide sequence ID" value="NZ_SMTG01000006.1"/>
</dbReference>
<dbReference type="InterPro" id="IPR018093">
    <property type="entry name" value="BCCT_CS"/>
</dbReference>
<dbReference type="PROSITE" id="PS01303">
    <property type="entry name" value="BCCT"/>
    <property type="match status" value="1"/>
</dbReference>
<feature type="transmembrane region" description="Helical" evidence="8">
    <location>
        <begin position="104"/>
        <end position="125"/>
    </location>
</feature>
<organism evidence="9 10">
    <name type="scientific">Luteimonas terrae</name>
    <dbReference type="NCBI Taxonomy" id="1530191"/>
    <lineage>
        <taxon>Bacteria</taxon>
        <taxon>Pseudomonadati</taxon>
        <taxon>Pseudomonadota</taxon>
        <taxon>Gammaproteobacteria</taxon>
        <taxon>Lysobacterales</taxon>
        <taxon>Lysobacteraceae</taxon>
        <taxon>Luteimonas</taxon>
    </lineage>
</organism>
<dbReference type="GO" id="GO:0005886">
    <property type="term" value="C:plasma membrane"/>
    <property type="evidence" value="ECO:0007669"/>
    <property type="project" value="UniProtKB-SubCell"/>
</dbReference>
<evidence type="ECO:0000256" key="7">
    <source>
        <dbReference type="ARBA" id="ARBA00023136"/>
    </source>
</evidence>
<dbReference type="GO" id="GO:0022857">
    <property type="term" value="F:transmembrane transporter activity"/>
    <property type="evidence" value="ECO:0007669"/>
    <property type="project" value="InterPro"/>
</dbReference>
<keyword evidence="7 8" id="KW-0472">Membrane</keyword>
<comment type="subcellular location">
    <subcellularLocation>
        <location evidence="1">Cell membrane</location>
        <topology evidence="1">Multi-pass membrane protein</topology>
    </subcellularLocation>
</comment>
<keyword evidence="10" id="KW-1185">Reference proteome</keyword>
<evidence type="ECO:0000256" key="8">
    <source>
        <dbReference type="SAM" id="Phobius"/>
    </source>
</evidence>
<dbReference type="NCBIfam" id="NF007399">
    <property type="entry name" value="PRK09928.1"/>
    <property type="match status" value="1"/>
</dbReference>
<keyword evidence="3" id="KW-0813">Transport</keyword>
<protein>
    <submittedName>
        <fullName evidence="9">BCCT family transporter</fullName>
    </submittedName>
</protein>
<accession>A0A4R5U5V8</accession>
<comment type="caution">
    <text evidence="9">The sequence shown here is derived from an EMBL/GenBank/DDBJ whole genome shotgun (WGS) entry which is preliminary data.</text>
</comment>
<evidence type="ECO:0000256" key="4">
    <source>
        <dbReference type="ARBA" id="ARBA00022475"/>
    </source>
</evidence>
<dbReference type="PANTHER" id="PTHR30047:SF7">
    <property type="entry name" value="HIGH-AFFINITY CHOLINE TRANSPORT PROTEIN"/>
    <property type="match status" value="1"/>
</dbReference>
<sequence>MNDSTVRPDTDPAAPPERWHSRILGPVFYPSAAIVLLLVAMSFIAPEASETVFNRAKAWVSEEAGWFTILAVAGFLVFIIGIAISQFGRLRLGPDHSRPDYNYATWFAMLFAAGMGIGLMFFGVAEPIMHYADPPVGDAETVAAARQAMRITFFHWGIHAWAIYAVVALSLAYFAYRHNLPLRIRSSLYPIIGERIHGPIGHAVDTFAVLGTIFGLATSLGLGVIQINAGLNYLFDVSVSTGVQVVLITVITLIATGSVFTGLDRGVRRLSELNMILAVALLAFVLVMGPTVYLLQAFVQNTGMYISNVFSMTFNLYAYDQRPTWLGGWTLFYWGWWIAWSPFVGMFIARISRGRTIREFVVGVLLVPLGFTFLWMTIYGNSALYQVMVEGSQSLVQAVSADSSVAIFQFLEDYPLATVTSAVATLLVVIFFVTSADSGALVIDMLSSKGEEESPVWQRIFWALLVGAIAIALLLAGGLSALQAGTIASALPFTVVMILMCWGMVKAMRLEVVKRTSIRDARLAPVAGGGGDWRARLKALAHHPLQKEVLAFLQSQVKPAFEDVATELRKQALDVTVDTGEDGRVWLQVGHGEEMDFFYSVRPIPYEPPSFMFEDPRRRRKASDTFYRAEVHLREGGQDYDVMGWRKDELIHDVLDQYQRHIHFLNVVR</sequence>
<feature type="transmembrane region" description="Helical" evidence="8">
    <location>
        <begin position="422"/>
        <end position="447"/>
    </location>
</feature>
<gene>
    <name evidence="9" type="ORF">E2F49_13805</name>
</gene>
<comment type="similarity">
    <text evidence="2">Belongs to the BCCT transporter (TC 2.A.15) family.</text>
</comment>
<feature type="transmembrane region" description="Helical" evidence="8">
    <location>
        <begin position="158"/>
        <end position="176"/>
    </location>
</feature>
<dbReference type="OrthoDB" id="9775735at2"/>
<feature type="transmembrane region" description="Helical" evidence="8">
    <location>
        <begin position="275"/>
        <end position="295"/>
    </location>
</feature>
<evidence type="ECO:0000256" key="6">
    <source>
        <dbReference type="ARBA" id="ARBA00022989"/>
    </source>
</evidence>
<evidence type="ECO:0000313" key="10">
    <source>
        <dbReference type="Proteomes" id="UP000295543"/>
    </source>
</evidence>
<evidence type="ECO:0000256" key="3">
    <source>
        <dbReference type="ARBA" id="ARBA00022448"/>
    </source>
</evidence>
<dbReference type="AlphaFoldDB" id="A0A4R5U5V8"/>
<keyword evidence="5 8" id="KW-0812">Transmembrane</keyword>
<dbReference type="NCBIfam" id="TIGR00842">
    <property type="entry name" value="bcct"/>
    <property type="match status" value="1"/>
</dbReference>
<evidence type="ECO:0000256" key="5">
    <source>
        <dbReference type="ARBA" id="ARBA00022692"/>
    </source>
</evidence>
<feature type="transmembrane region" description="Helical" evidence="8">
    <location>
        <begin position="27"/>
        <end position="45"/>
    </location>
</feature>
<reference evidence="9 10" key="1">
    <citation type="submission" date="2019-03" db="EMBL/GenBank/DDBJ databases">
        <title>Luteimonas zhaokaii sp.nov., isolated from the rectal contents of Plateau pika in Yushu, Qinghai Province, China.</title>
        <authorList>
            <person name="Zhang G."/>
        </authorList>
    </citation>
    <scope>NUCLEOTIDE SEQUENCE [LARGE SCALE GENOMIC DNA]</scope>
    <source>
        <strain evidence="9 10">THG-MD21</strain>
    </source>
</reference>
<keyword evidence="4" id="KW-1003">Cell membrane</keyword>
<feature type="transmembrane region" description="Helical" evidence="8">
    <location>
        <begin position="459"/>
        <end position="481"/>
    </location>
</feature>
<dbReference type="PANTHER" id="PTHR30047">
    <property type="entry name" value="HIGH-AFFINITY CHOLINE TRANSPORT PROTEIN-RELATED"/>
    <property type="match status" value="1"/>
</dbReference>
<name>A0A4R5U5V8_9GAMM</name>
<feature type="transmembrane region" description="Helical" evidence="8">
    <location>
        <begin position="331"/>
        <end position="348"/>
    </location>
</feature>
<feature type="transmembrane region" description="Helical" evidence="8">
    <location>
        <begin position="65"/>
        <end position="84"/>
    </location>
</feature>
<dbReference type="InterPro" id="IPR000060">
    <property type="entry name" value="BCCT_transptr"/>
</dbReference>
<evidence type="ECO:0000256" key="2">
    <source>
        <dbReference type="ARBA" id="ARBA00005658"/>
    </source>
</evidence>
<proteinExistence type="inferred from homology"/>
<dbReference type="Pfam" id="PF02028">
    <property type="entry name" value="BCCT"/>
    <property type="match status" value="1"/>
</dbReference>
<keyword evidence="6 8" id="KW-1133">Transmembrane helix</keyword>
<feature type="transmembrane region" description="Helical" evidence="8">
    <location>
        <begin position="360"/>
        <end position="378"/>
    </location>
</feature>
<dbReference type="Proteomes" id="UP000295543">
    <property type="component" value="Unassembled WGS sequence"/>
</dbReference>
<feature type="transmembrane region" description="Helical" evidence="8">
    <location>
        <begin position="487"/>
        <end position="505"/>
    </location>
</feature>
<feature type="transmembrane region" description="Helical" evidence="8">
    <location>
        <begin position="241"/>
        <end position="263"/>
    </location>
</feature>
<dbReference type="EMBL" id="SMTG01000006">
    <property type="protein sequence ID" value="TDK29448.1"/>
    <property type="molecule type" value="Genomic_DNA"/>
</dbReference>
<evidence type="ECO:0000313" key="9">
    <source>
        <dbReference type="EMBL" id="TDK29448.1"/>
    </source>
</evidence>